<gene>
    <name evidence="3" type="ORF">EWV45_14335</name>
</gene>
<dbReference type="PROSITE" id="PS50234">
    <property type="entry name" value="VWFA"/>
    <property type="match status" value="1"/>
</dbReference>
<name>A0A552KQ89_9CHRO</name>
<dbReference type="Pfam" id="PF00092">
    <property type="entry name" value="VWA"/>
    <property type="match status" value="1"/>
</dbReference>
<dbReference type="InterPro" id="IPR002035">
    <property type="entry name" value="VWF_A"/>
</dbReference>
<feature type="transmembrane region" description="Helical" evidence="1">
    <location>
        <begin position="336"/>
        <end position="355"/>
    </location>
</feature>
<dbReference type="CDD" id="cd00198">
    <property type="entry name" value="vWFA"/>
    <property type="match status" value="1"/>
</dbReference>
<dbReference type="Proteomes" id="UP000315868">
    <property type="component" value="Unassembled WGS sequence"/>
</dbReference>
<dbReference type="InterPro" id="IPR050525">
    <property type="entry name" value="ECM_Assembly_Org"/>
</dbReference>
<feature type="transmembrane region" description="Helical" evidence="1">
    <location>
        <begin position="15"/>
        <end position="38"/>
    </location>
</feature>
<dbReference type="EMBL" id="SFAM01000129">
    <property type="protein sequence ID" value="TRV10144.1"/>
    <property type="molecule type" value="Genomic_DNA"/>
</dbReference>
<dbReference type="PANTHER" id="PTHR24020:SF87">
    <property type="entry name" value="COLLAGEN ALPHA-1(VI) CHAIN-LIKE"/>
    <property type="match status" value="1"/>
</dbReference>
<organism evidence="3 4">
    <name type="scientific">Microcystis flos-aquae Mf_QC_C_20070823_S10D</name>
    <dbReference type="NCBI Taxonomy" id="2486236"/>
    <lineage>
        <taxon>Bacteria</taxon>
        <taxon>Bacillati</taxon>
        <taxon>Cyanobacteriota</taxon>
        <taxon>Cyanophyceae</taxon>
        <taxon>Oscillatoriophycideae</taxon>
        <taxon>Chroococcales</taxon>
        <taxon>Microcystaceae</taxon>
        <taxon>Microcystis</taxon>
    </lineage>
</organism>
<accession>A0A552KQ89</accession>
<keyword evidence="1" id="KW-1133">Transmembrane helix</keyword>
<feature type="transmembrane region" description="Helical" evidence="1">
    <location>
        <begin position="412"/>
        <end position="433"/>
    </location>
</feature>
<feature type="transmembrane region" description="Helical" evidence="1">
    <location>
        <begin position="445"/>
        <end position="467"/>
    </location>
</feature>
<dbReference type="InterPro" id="IPR036465">
    <property type="entry name" value="vWFA_dom_sf"/>
</dbReference>
<sequence length="599" mass="65440">MLSLLQTLKQNYQKALLFALYGGIGCLIIALILGEWFLHLTELSPLPQTDQKAVILLIDSSGSMEGGKLEEVKTAAINFINRRDFSKEQLGVINFGETVNIITSLSTNQAQLNQGINSLQALGGTPMAAGIKQAIASLSSTDNNRYILLFTDGMPQSQFQAILAANKARNQSILMIVVATGDADIQYLTRLTGDPNLVFYANSGEIDQGFRQAELAINNQQLLESKTTGNYSLTYSSLRTGGWTAIITLGLSLTLIVAQNHYLHRRLLTIKETFLILIGSTIAGLIAGGIGSSLFTILTNLPNSELIAGVINWGIAGTITFGILNSIKRNIPLKEILIRGFLLGVIAAVAWIFTIDYLGDAGILIAGFIVGCGVYYTFYSKGLAWFFGIIVLFSGSWLLLPSVNFSSALEIAIRLIAWTILGAIVALGISYFIPNLQRLRAFLGGSLGGSLASIGFLLMSLILTQFIPIETSLADRLGRLIGASILGFCIGLMIFWEEERQLQKSTYLLIRWNDQESRKILLGEIPIWLGSSLDAQIALSKTKYPDKFAKIFKAGNQVFFEFHSDYAQAKGIKITQQEWSSSQSRTFDGITLTIVDETR</sequence>
<proteinExistence type="predicted"/>
<feature type="transmembrane region" description="Helical" evidence="1">
    <location>
        <begin position="361"/>
        <end position="378"/>
    </location>
</feature>
<dbReference type="SUPFAM" id="SSF53300">
    <property type="entry name" value="vWA-like"/>
    <property type="match status" value="1"/>
</dbReference>
<keyword evidence="1" id="KW-0472">Membrane</keyword>
<feature type="transmembrane region" description="Helical" evidence="1">
    <location>
        <begin position="306"/>
        <end position="324"/>
    </location>
</feature>
<feature type="transmembrane region" description="Helical" evidence="1">
    <location>
        <begin position="479"/>
        <end position="496"/>
    </location>
</feature>
<dbReference type="Gene3D" id="3.40.50.410">
    <property type="entry name" value="von Willebrand factor, type A domain"/>
    <property type="match status" value="1"/>
</dbReference>
<protein>
    <submittedName>
        <fullName evidence="3">VWA domain-containing protein</fullName>
    </submittedName>
</protein>
<feature type="domain" description="VWFA" evidence="2">
    <location>
        <begin position="53"/>
        <end position="215"/>
    </location>
</feature>
<evidence type="ECO:0000313" key="3">
    <source>
        <dbReference type="EMBL" id="TRV10144.1"/>
    </source>
</evidence>
<dbReference type="AlphaFoldDB" id="A0A552KQ89"/>
<feature type="transmembrane region" description="Helical" evidence="1">
    <location>
        <begin position="274"/>
        <end position="294"/>
    </location>
</feature>
<evidence type="ECO:0000256" key="1">
    <source>
        <dbReference type="SAM" id="Phobius"/>
    </source>
</evidence>
<dbReference type="SMART" id="SM00327">
    <property type="entry name" value="VWA"/>
    <property type="match status" value="1"/>
</dbReference>
<comment type="caution">
    <text evidence="3">The sequence shown here is derived from an EMBL/GenBank/DDBJ whole genome shotgun (WGS) entry which is preliminary data.</text>
</comment>
<reference evidence="3 4" key="1">
    <citation type="submission" date="2019-01" db="EMBL/GenBank/DDBJ databases">
        <title>Coherence of Microcystis species and biogeography revealed through population genomics.</title>
        <authorList>
            <person name="Perez-Carrascal O.M."/>
            <person name="Terrat Y."/>
            <person name="Giani A."/>
            <person name="Fortin N."/>
            <person name="Tromas N."/>
            <person name="Shapiro B.J."/>
        </authorList>
    </citation>
    <scope>NUCLEOTIDE SEQUENCE [LARGE SCALE GENOMIC DNA]</scope>
    <source>
        <strain evidence="3">Mf_QC_C_20070823_S10D</strain>
    </source>
</reference>
<feature type="transmembrane region" description="Helical" evidence="1">
    <location>
        <begin position="383"/>
        <end position="400"/>
    </location>
</feature>
<feature type="transmembrane region" description="Helical" evidence="1">
    <location>
        <begin position="242"/>
        <end position="262"/>
    </location>
</feature>
<evidence type="ECO:0000259" key="2">
    <source>
        <dbReference type="PROSITE" id="PS50234"/>
    </source>
</evidence>
<dbReference type="PANTHER" id="PTHR24020">
    <property type="entry name" value="COLLAGEN ALPHA"/>
    <property type="match status" value="1"/>
</dbReference>
<evidence type="ECO:0000313" key="4">
    <source>
        <dbReference type="Proteomes" id="UP000315868"/>
    </source>
</evidence>
<keyword evidence="1" id="KW-0812">Transmembrane</keyword>